<protein>
    <submittedName>
        <fullName evidence="1">Uncharacterized protein</fullName>
    </submittedName>
</protein>
<dbReference type="EMBL" id="RIAR02000001">
    <property type="protein sequence ID" value="NSL88715.1"/>
    <property type="molecule type" value="Genomic_DNA"/>
</dbReference>
<dbReference type="Pfam" id="PF14064">
    <property type="entry name" value="HmuY"/>
    <property type="match status" value="1"/>
</dbReference>
<comment type="caution">
    <text evidence="1">The sequence shown here is derived from an EMBL/GenBank/DDBJ whole genome shotgun (WGS) entry which is preliminary data.</text>
</comment>
<evidence type="ECO:0000313" key="1">
    <source>
        <dbReference type="EMBL" id="NSL88715.1"/>
    </source>
</evidence>
<reference evidence="1" key="1">
    <citation type="submission" date="2020-05" db="EMBL/GenBank/DDBJ databases">
        <title>Chitinophaga laudate sp. nov., isolated from a tropical peat swamp.</title>
        <authorList>
            <person name="Goh C.B.S."/>
            <person name="Lee M.S."/>
            <person name="Parimannan S."/>
            <person name="Pasbakhsh P."/>
            <person name="Yule C.M."/>
            <person name="Rajandas H."/>
            <person name="Loke S."/>
            <person name="Croft L."/>
            <person name="Tan J.B.L."/>
        </authorList>
    </citation>
    <scope>NUCLEOTIDE SEQUENCE</scope>
    <source>
        <strain evidence="1">Mgbs1</strain>
    </source>
</reference>
<name>A0A3S1D2G1_9BACT</name>
<dbReference type="InterPro" id="IPR025921">
    <property type="entry name" value="HmuY"/>
</dbReference>
<sequence>MRSIFRLSVPVIMLLSACSKSDDNKNTGTPGGGTEGREPVKTGVYTVVNMQADTAANSAGSARTIYYSLEENRIVPAAQAQTASWDIAFTGIYNSSVAPNNGNAANSPGNGGPGKGALLLLRDASIESRYFNDNNNTPKVLPVPKALFDEAFVNVKSVTYPDTDFMTNDYVGLDHFMGTGFGYAFYDFSGALFPGNPKKAHIVYTFPRVILIKTAKGKYAKLQILSVYKDSPANPDRDNKTGYLSFRYAIQMDGSKKLDF</sequence>
<dbReference type="Proteomes" id="UP000281028">
    <property type="component" value="Unassembled WGS sequence"/>
</dbReference>
<dbReference type="AlphaFoldDB" id="A0A3S1D2G1"/>
<keyword evidence="2" id="KW-1185">Reference proteome</keyword>
<dbReference type="OrthoDB" id="1190814at2"/>
<dbReference type="PROSITE" id="PS51257">
    <property type="entry name" value="PROKAR_LIPOPROTEIN"/>
    <property type="match status" value="1"/>
</dbReference>
<evidence type="ECO:0000313" key="2">
    <source>
        <dbReference type="Proteomes" id="UP000281028"/>
    </source>
</evidence>
<dbReference type="CDD" id="cd12105">
    <property type="entry name" value="HmuY"/>
    <property type="match status" value="1"/>
</dbReference>
<organism evidence="1 2">
    <name type="scientific">Chitinophaga solisilvae</name>
    <dbReference type="NCBI Taxonomy" id="1233460"/>
    <lineage>
        <taxon>Bacteria</taxon>
        <taxon>Pseudomonadati</taxon>
        <taxon>Bacteroidota</taxon>
        <taxon>Chitinophagia</taxon>
        <taxon>Chitinophagales</taxon>
        <taxon>Chitinophagaceae</taxon>
        <taxon>Chitinophaga</taxon>
    </lineage>
</organism>
<accession>A0A3S1D2G1</accession>
<proteinExistence type="predicted"/>
<gene>
    <name evidence="1" type="ORF">ECE50_017875</name>
</gene>